<accession>A0A1X2J2X5</accession>
<name>A0A1X2J2X5_9FUNG</name>
<dbReference type="Proteomes" id="UP000193560">
    <property type="component" value="Unassembled WGS sequence"/>
</dbReference>
<keyword evidence="2" id="KW-1185">Reference proteome</keyword>
<comment type="caution">
    <text evidence="1">The sequence shown here is derived from an EMBL/GenBank/DDBJ whole genome shotgun (WGS) entry which is preliminary data.</text>
</comment>
<organism evidence="1 2">
    <name type="scientific">Absidia repens</name>
    <dbReference type="NCBI Taxonomy" id="90262"/>
    <lineage>
        <taxon>Eukaryota</taxon>
        <taxon>Fungi</taxon>
        <taxon>Fungi incertae sedis</taxon>
        <taxon>Mucoromycota</taxon>
        <taxon>Mucoromycotina</taxon>
        <taxon>Mucoromycetes</taxon>
        <taxon>Mucorales</taxon>
        <taxon>Cunninghamellaceae</taxon>
        <taxon>Absidia</taxon>
    </lineage>
</organism>
<gene>
    <name evidence="1" type="ORF">BCR42DRAFT_431784</name>
</gene>
<dbReference type="EMBL" id="MCGE01000001">
    <property type="protein sequence ID" value="ORZ26176.1"/>
    <property type="molecule type" value="Genomic_DNA"/>
</dbReference>
<sequence>MLHYTGLDTIPVVYGSCMPLTVYEKYPASIVVMPVDSYCTSYSDQACQASLTSQIGVKSGLTGLDELETITS</sequence>
<protein>
    <submittedName>
        <fullName evidence="1">Uncharacterized protein</fullName>
    </submittedName>
</protein>
<proteinExistence type="predicted"/>
<evidence type="ECO:0000313" key="1">
    <source>
        <dbReference type="EMBL" id="ORZ26176.1"/>
    </source>
</evidence>
<dbReference type="AlphaFoldDB" id="A0A1X2J2X5"/>
<reference evidence="1 2" key="1">
    <citation type="submission" date="2016-07" db="EMBL/GenBank/DDBJ databases">
        <title>Pervasive Adenine N6-methylation of Active Genes in Fungi.</title>
        <authorList>
            <consortium name="DOE Joint Genome Institute"/>
            <person name="Mondo S.J."/>
            <person name="Dannebaum R.O."/>
            <person name="Kuo R.C."/>
            <person name="Labutti K."/>
            <person name="Haridas S."/>
            <person name="Kuo A."/>
            <person name="Salamov A."/>
            <person name="Ahrendt S.R."/>
            <person name="Lipzen A."/>
            <person name="Sullivan W."/>
            <person name="Andreopoulos W.B."/>
            <person name="Clum A."/>
            <person name="Lindquist E."/>
            <person name="Daum C."/>
            <person name="Ramamoorthy G.K."/>
            <person name="Gryganskyi A."/>
            <person name="Culley D."/>
            <person name="Magnuson J.K."/>
            <person name="James T.Y."/>
            <person name="O'Malley M.A."/>
            <person name="Stajich J.E."/>
            <person name="Spatafora J.W."/>
            <person name="Visel A."/>
            <person name="Grigoriev I.V."/>
        </authorList>
    </citation>
    <scope>NUCLEOTIDE SEQUENCE [LARGE SCALE GENOMIC DNA]</scope>
    <source>
        <strain evidence="1 2">NRRL 1336</strain>
    </source>
</reference>
<evidence type="ECO:0000313" key="2">
    <source>
        <dbReference type="Proteomes" id="UP000193560"/>
    </source>
</evidence>